<protein>
    <recommendedName>
        <fullName evidence="14">Cyclic nucleotide-binding domain-containing protein</fullName>
    </recommendedName>
</protein>
<dbReference type="GO" id="GO:0042391">
    <property type="term" value="P:regulation of membrane potential"/>
    <property type="evidence" value="ECO:0007669"/>
    <property type="project" value="TreeGrafter"/>
</dbReference>
<proteinExistence type="predicted"/>
<feature type="compositionally biased region" description="Low complexity" evidence="12">
    <location>
        <begin position="857"/>
        <end position="866"/>
    </location>
</feature>
<dbReference type="InterPro" id="IPR003938">
    <property type="entry name" value="K_chnl_volt-dep_EAG/ELK/ERG"/>
</dbReference>
<dbReference type="Gene3D" id="1.10.287.70">
    <property type="match status" value="1"/>
</dbReference>
<dbReference type="InterPro" id="IPR018490">
    <property type="entry name" value="cNMP-bd_dom_sf"/>
</dbReference>
<keyword evidence="9" id="KW-0406">Ion transport</keyword>
<keyword evidence="7" id="KW-0630">Potassium</keyword>
<dbReference type="PROSITE" id="PS00888">
    <property type="entry name" value="CNMP_BINDING_1"/>
    <property type="match status" value="1"/>
</dbReference>
<dbReference type="PROSITE" id="PS50042">
    <property type="entry name" value="CNMP_BINDING_3"/>
    <property type="match status" value="1"/>
</dbReference>
<comment type="subcellular location">
    <subcellularLocation>
        <location evidence="1">Membrane</location>
        <topology evidence="1">Multi-pass membrane protein</topology>
    </subcellularLocation>
</comment>
<keyword evidence="5" id="KW-0631">Potassium channel</keyword>
<keyword evidence="8 13" id="KW-1133">Transmembrane helix</keyword>
<dbReference type="InterPro" id="IPR014710">
    <property type="entry name" value="RmlC-like_jellyroll"/>
</dbReference>
<feature type="compositionally biased region" description="Polar residues" evidence="12">
    <location>
        <begin position="21"/>
        <end position="34"/>
    </location>
</feature>
<keyword evidence="10 13" id="KW-0472">Membrane</keyword>
<organism evidence="15">
    <name type="scientific">Palpitomonas bilix</name>
    <dbReference type="NCBI Taxonomy" id="652834"/>
    <lineage>
        <taxon>Eukaryota</taxon>
        <taxon>Eukaryota incertae sedis</taxon>
    </lineage>
</organism>
<feature type="region of interest" description="Disordered" evidence="12">
    <location>
        <begin position="1"/>
        <end position="130"/>
    </location>
</feature>
<feature type="transmembrane region" description="Helical" evidence="13">
    <location>
        <begin position="308"/>
        <end position="329"/>
    </location>
</feature>
<dbReference type="InterPro" id="IPR005821">
    <property type="entry name" value="Ion_trans_dom"/>
</dbReference>
<evidence type="ECO:0000256" key="5">
    <source>
        <dbReference type="ARBA" id="ARBA00022826"/>
    </source>
</evidence>
<keyword evidence="6" id="KW-0851">Voltage-gated channel</keyword>
<feature type="domain" description="Cyclic nucleotide-binding" evidence="14">
    <location>
        <begin position="505"/>
        <end position="603"/>
    </location>
</feature>
<keyword evidence="3" id="KW-0633">Potassium transport</keyword>
<dbReference type="GO" id="GO:0005886">
    <property type="term" value="C:plasma membrane"/>
    <property type="evidence" value="ECO:0007669"/>
    <property type="project" value="TreeGrafter"/>
</dbReference>
<feature type="compositionally biased region" description="Basic and acidic residues" evidence="12">
    <location>
        <begin position="847"/>
        <end position="856"/>
    </location>
</feature>
<feature type="compositionally biased region" description="Basic and acidic residues" evidence="12">
    <location>
        <begin position="761"/>
        <end position="786"/>
    </location>
</feature>
<dbReference type="Gene3D" id="2.60.120.10">
    <property type="entry name" value="Jelly Rolls"/>
    <property type="match status" value="1"/>
</dbReference>
<reference evidence="15" key="1">
    <citation type="submission" date="2021-01" db="EMBL/GenBank/DDBJ databases">
        <authorList>
            <person name="Corre E."/>
            <person name="Pelletier E."/>
            <person name="Niang G."/>
            <person name="Scheremetjew M."/>
            <person name="Finn R."/>
            <person name="Kale V."/>
            <person name="Holt S."/>
            <person name="Cochrane G."/>
            <person name="Meng A."/>
            <person name="Brown T."/>
            <person name="Cohen L."/>
        </authorList>
    </citation>
    <scope>NUCLEOTIDE SEQUENCE</scope>
    <source>
        <strain evidence="15">NIES-2562</strain>
    </source>
</reference>
<dbReference type="CDD" id="cd00038">
    <property type="entry name" value="CAP_ED"/>
    <property type="match status" value="1"/>
</dbReference>
<feature type="region of interest" description="Disordered" evidence="12">
    <location>
        <begin position="829"/>
        <end position="879"/>
    </location>
</feature>
<dbReference type="Pfam" id="PF00520">
    <property type="entry name" value="Ion_trans"/>
    <property type="match status" value="1"/>
</dbReference>
<evidence type="ECO:0000256" key="11">
    <source>
        <dbReference type="ARBA" id="ARBA00023303"/>
    </source>
</evidence>
<evidence type="ECO:0000256" key="8">
    <source>
        <dbReference type="ARBA" id="ARBA00022989"/>
    </source>
</evidence>
<dbReference type="PROSITE" id="PS00889">
    <property type="entry name" value="CNMP_BINDING_2"/>
    <property type="match status" value="1"/>
</dbReference>
<feature type="region of interest" description="Disordered" evidence="12">
    <location>
        <begin position="750"/>
        <end position="786"/>
    </location>
</feature>
<evidence type="ECO:0000256" key="13">
    <source>
        <dbReference type="SAM" id="Phobius"/>
    </source>
</evidence>
<gene>
    <name evidence="15" type="ORF">PBIL07802_LOCUS14040</name>
</gene>
<dbReference type="SUPFAM" id="SSF51206">
    <property type="entry name" value="cAMP-binding domain-like"/>
    <property type="match status" value="1"/>
</dbReference>
<feature type="transmembrane region" description="Helical" evidence="13">
    <location>
        <begin position="370"/>
        <end position="390"/>
    </location>
</feature>
<feature type="compositionally biased region" description="Acidic residues" evidence="12">
    <location>
        <begin position="835"/>
        <end position="846"/>
    </location>
</feature>
<evidence type="ECO:0000256" key="10">
    <source>
        <dbReference type="ARBA" id="ARBA00023136"/>
    </source>
</evidence>
<feature type="transmembrane region" description="Helical" evidence="13">
    <location>
        <begin position="167"/>
        <end position="192"/>
    </location>
</feature>
<dbReference type="PANTHER" id="PTHR10217">
    <property type="entry name" value="VOLTAGE AND LIGAND GATED POTASSIUM CHANNEL"/>
    <property type="match status" value="1"/>
</dbReference>
<evidence type="ECO:0000259" key="14">
    <source>
        <dbReference type="PROSITE" id="PS50042"/>
    </source>
</evidence>
<feature type="compositionally biased region" description="Polar residues" evidence="12">
    <location>
        <begin position="750"/>
        <end position="760"/>
    </location>
</feature>
<feature type="compositionally biased region" description="Basic and acidic residues" evidence="12">
    <location>
        <begin position="689"/>
        <end position="698"/>
    </location>
</feature>
<sequence length="879" mass="98188">MKGSGKSGWGLKDGFNKVVPISTSSDETQLSGESPQGDGAPLPSPILPLPVVSIEGPKGESVEEEKKPEKTEVWMAESASPVKAGKRSDIEASVRENNLSPHQKGVVVRGKETKERVGEEGKTPEHRRKKVKMPPIALPRSGSVILARGDPQQRIKVLKPNSWLRSLWDFLILIFVLYNTVVIPLTLAYARLLDKNVLSAMEGIDIAVDVFFTLDIILSFFTAYTNSRGELITDNRMIAKKYLRTFFAIDVLAVLPFDLFESLFRTADAQDVNLATRWIPLLKLPRLLRLSRVMRLLDRFEFANVWKIIRLLFVLIMIAHFLACLWYLLVEYDELWWEPYIQAAQLHNVTLFGVTSVSSVNASTLHAGDMLGLAETYAICLYNAFIMLVGSDSLPTTLGQRMFASFALTVGALFSAIIFGSMAVLITNFNAARTRFNQTMDEVNANMRYLELPPKLQSKIRGYFEHMYHTNKDITGQRLFDTLNPTVRYEIAEHLHREMVKNAPLFQACHPFFIKDIVTRLRAEVYMKGENIIEEGDTGQEMFFVSRGTVDIMVKRVKVTVIEEGGFFGEIALLLRTRRTAAARANTICELQVLTKHDFNSVLLKYPRHRETFIRLAKKRKDRNASLNDKALIAETFRSMGKEDDDNKSRKSFRRRRLEGYGSSHVMLATPTPSFDTNHAHAMLSPRLSHHEQGEGAERQGNTEAWRKPPLRPSLDAGRPSHSRPSVDSDEIVRAATAEKGKTLARLQLNIPSHLSNNAHQEGEGESEKEGVPIGEDRSERGTLIDNSGRDSLAHIHATLAQLFDVVDEGFFNVKRRLKRLEAAVDVGLVGPDGSESEGGSDEMEEEGRGGGREGGDVSVSVSVCADGGGDGGRLEDKK</sequence>
<evidence type="ECO:0000256" key="12">
    <source>
        <dbReference type="SAM" id="MobiDB-lite"/>
    </source>
</evidence>
<keyword evidence="2" id="KW-0813">Transport</keyword>
<dbReference type="SUPFAM" id="SSF81324">
    <property type="entry name" value="Voltage-gated potassium channels"/>
    <property type="match status" value="1"/>
</dbReference>
<feature type="compositionally biased region" description="Basic and acidic residues" evidence="12">
    <location>
        <begin position="57"/>
        <end position="72"/>
    </location>
</feature>
<dbReference type="InterPro" id="IPR000595">
    <property type="entry name" value="cNMP-bd_dom"/>
</dbReference>
<dbReference type="GO" id="GO:0005249">
    <property type="term" value="F:voltage-gated potassium channel activity"/>
    <property type="evidence" value="ECO:0007669"/>
    <property type="project" value="InterPro"/>
</dbReference>
<dbReference type="PRINTS" id="PR01463">
    <property type="entry name" value="EAGCHANLFMLY"/>
</dbReference>
<name>A0A7S3G4W7_9EUKA</name>
<evidence type="ECO:0000256" key="1">
    <source>
        <dbReference type="ARBA" id="ARBA00004141"/>
    </source>
</evidence>
<accession>A0A7S3G4W7</accession>
<feature type="region of interest" description="Disordered" evidence="12">
    <location>
        <begin position="688"/>
        <end position="732"/>
    </location>
</feature>
<evidence type="ECO:0000256" key="9">
    <source>
        <dbReference type="ARBA" id="ARBA00023065"/>
    </source>
</evidence>
<dbReference type="InterPro" id="IPR018488">
    <property type="entry name" value="cNMP-bd_CS"/>
</dbReference>
<dbReference type="EMBL" id="HBIB01021613">
    <property type="protein sequence ID" value="CAE0251815.1"/>
    <property type="molecule type" value="Transcribed_RNA"/>
</dbReference>
<feature type="transmembrane region" description="Helical" evidence="13">
    <location>
        <begin position="402"/>
        <end position="426"/>
    </location>
</feature>
<evidence type="ECO:0000256" key="6">
    <source>
        <dbReference type="ARBA" id="ARBA00022882"/>
    </source>
</evidence>
<evidence type="ECO:0000256" key="3">
    <source>
        <dbReference type="ARBA" id="ARBA00022538"/>
    </source>
</evidence>
<dbReference type="InterPro" id="IPR050818">
    <property type="entry name" value="KCNH_animal-type"/>
</dbReference>
<evidence type="ECO:0000313" key="15">
    <source>
        <dbReference type="EMBL" id="CAE0251815.1"/>
    </source>
</evidence>
<dbReference type="GO" id="GO:0034702">
    <property type="term" value="C:monoatomic ion channel complex"/>
    <property type="evidence" value="ECO:0007669"/>
    <property type="project" value="UniProtKB-KW"/>
</dbReference>
<evidence type="ECO:0000256" key="2">
    <source>
        <dbReference type="ARBA" id="ARBA00022448"/>
    </source>
</evidence>
<feature type="transmembrane region" description="Helical" evidence="13">
    <location>
        <begin position="204"/>
        <end position="221"/>
    </location>
</feature>
<dbReference type="AlphaFoldDB" id="A0A7S3G4W7"/>
<dbReference type="SMART" id="SM00100">
    <property type="entry name" value="cNMP"/>
    <property type="match status" value="1"/>
</dbReference>
<keyword evidence="4 13" id="KW-0812">Transmembrane</keyword>
<evidence type="ECO:0000256" key="7">
    <source>
        <dbReference type="ARBA" id="ARBA00022958"/>
    </source>
</evidence>
<dbReference type="Pfam" id="PF00027">
    <property type="entry name" value="cNMP_binding"/>
    <property type="match status" value="1"/>
</dbReference>
<keyword evidence="11" id="KW-0407">Ion channel</keyword>
<dbReference type="PANTHER" id="PTHR10217:SF435">
    <property type="entry name" value="POTASSIUM VOLTAGE-GATED CHANNEL PROTEIN EAG"/>
    <property type="match status" value="1"/>
</dbReference>
<feature type="compositionally biased region" description="Basic and acidic residues" evidence="12">
    <location>
        <begin position="109"/>
        <end position="124"/>
    </location>
</feature>
<evidence type="ECO:0000256" key="4">
    <source>
        <dbReference type="ARBA" id="ARBA00022692"/>
    </source>
</evidence>
<dbReference type="Gene3D" id="1.10.287.630">
    <property type="entry name" value="Helix hairpin bin"/>
    <property type="match status" value="1"/>
</dbReference>